<dbReference type="InterPro" id="IPR054767">
    <property type="entry name" value="Cas10-Cmr2_palm2"/>
</dbReference>
<dbReference type="GO" id="GO:0004527">
    <property type="term" value="F:exonuclease activity"/>
    <property type="evidence" value="ECO:0007669"/>
    <property type="project" value="UniProtKB-KW"/>
</dbReference>
<reference evidence="13 14" key="1">
    <citation type="journal article" date="2012" name="Stand. Genomic Sci.">
        <title>Complete genome sequencing and analysis of Saprospira grandis str. Lewin, a predatory marine bacterium.</title>
        <authorList>
            <person name="Saw J.H."/>
            <person name="Yuryev A."/>
            <person name="Kanbe M."/>
            <person name="Hou S."/>
            <person name="Young A.G."/>
            <person name="Aizawa S."/>
            <person name="Alam M."/>
        </authorList>
    </citation>
    <scope>NUCLEOTIDE SEQUENCE [LARGE SCALE GENOMIC DNA]</scope>
    <source>
        <strain evidence="13 14">Lewin</strain>
    </source>
</reference>
<dbReference type="STRING" id="984262.SGRA_0217"/>
<evidence type="ECO:0000256" key="3">
    <source>
        <dbReference type="ARBA" id="ARBA00022679"/>
    </source>
</evidence>
<keyword evidence="5" id="KW-0547">Nucleotide-binding</keyword>
<dbReference type="Proteomes" id="UP000007519">
    <property type="component" value="Chromosome"/>
</dbReference>
<comment type="similarity">
    <text evidence="1">Belongs to the CRISPR-associated Cas10/Csm1 family.</text>
</comment>
<dbReference type="InterPro" id="IPR000160">
    <property type="entry name" value="GGDEF_dom"/>
</dbReference>
<evidence type="ECO:0000256" key="11">
    <source>
        <dbReference type="ARBA" id="ARBA00032922"/>
    </source>
</evidence>
<dbReference type="PANTHER" id="PTHR36528:SF1">
    <property type="entry name" value="CRISPR SYSTEM SINGLE-STRAND-SPECIFIC DEOXYRIBONUCLEASE CAS10_CSM1 (SUBTYPE III-A)"/>
    <property type="match status" value="1"/>
</dbReference>
<evidence type="ECO:0000313" key="14">
    <source>
        <dbReference type="Proteomes" id="UP000007519"/>
    </source>
</evidence>
<keyword evidence="6" id="KW-0255">Endonuclease</keyword>
<dbReference type="PROSITE" id="PS50887">
    <property type="entry name" value="GGDEF"/>
    <property type="match status" value="1"/>
</dbReference>
<evidence type="ECO:0000313" key="13">
    <source>
        <dbReference type="EMBL" id="AFC22958.1"/>
    </source>
</evidence>
<keyword evidence="14" id="KW-1185">Reference proteome</keyword>
<evidence type="ECO:0000256" key="5">
    <source>
        <dbReference type="ARBA" id="ARBA00022741"/>
    </source>
</evidence>
<sequence length="903" mass="103609">MEHQMNKEQAYKLYIAALLEDIPGMEAKRAEYIKGQEELYQQFLARASKLAAAGADVHAKHEVLMSPMEGLKNPEKKRAYGIFPSVQELDSKGFPLKKSEIKGAEAAKAELWKDFKKDVDELPTTGLKDLKRYSIKLHTLLEHYASRLPSVSQAHADVSFFDFNRLRAAVVYSLCQLEQEEQQEEKAFALVRADISGIQNYIYGIASKNASKNLKGRSFYIQLLGDVVLQLLMKELELVDGQVIYASGGNFFLLLPHTKKLQATLDLEGEGSFIQRLQKALFKQYAEKLSVIMAYQPVAEADLNQSKPEGLTQAIEELFQEKIGRAKKRQLAFHIKNTAHFFDPIEEEISAQRHDVMTGDMISANERRIWSWDRTEDETETIEPSYFLKDESNLESDEAEGDSFLSEDSAMQIIAGRRLREAKYLVFSVDEKIEELDEVLFVKKTDRGITRYSPRESSAHLQPLRYAKEYGLAAVDVFITKGNELWNKLDRSRVQTIWALKKVDEKSSSSIGAELKTVDFITVYGGNSIAKIKDASNPKPNRPYQIRPKTFEELASNLLTEQQEEQLKNKNREKLEEGLFTRLGVLRMDVDGLGATFQKHIPYINAEQKSVRPHLSLAYYSAVSHQLDWFFKGWLNRIWEDEETDEKSGEKISEYSQIIYAGGDDLFIVGRWNILMEMAIKIKDDFERFGCALAEKDRLTLSGGLAIVREKFPILKAAEIAGKLEEQAKKHKFEEDGKEALRKKNSIAFFSKHPLHWDTEFKLVYHLYNNLTEVEEDKLAKQKGKLPRSILGRIQGYYKMMEEYDGEKKSPRWIWMAAYDLGRLSKSYNDSGLEAPENKEEILKAKNALEKIKAGIFTNKYTGVNGDDNFEHKSHYHFLELLNVAARWAEFETRAEDAREMNQ</sequence>
<dbReference type="InterPro" id="IPR043128">
    <property type="entry name" value="Rev_trsase/Diguanyl_cyclase"/>
</dbReference>
<dbReference type="GO" id="GO:0005524">
    <property type="term" value="F:ATP binding"/>
    <property type="evidence" value="ECO:0007669"/>
    <property type="project" value="UniProtKB-KW"/>
</dbReference>
<keyword evidence="4" id="KW-0540">Nuclease</keyword>
<keyword evidence="10" id="KW-0051">Antiviral defense</keyword>
<gene>
    <name evidence="13" type="ordered locus">SGRA_0217</name>
</gene>
<dbReference type="AlphaFoldDB" id="H6L657"/>
<evidence type="ECO:0000256" key="6">
    <source>
        <dbReference type="ARBA" id="ARBA00022759"/>
    </source>
</evidence>
<keyword evidence="9" id="KW-0067">ATP-binding</keyword>
<dbReference type="GO" id="GO:0004519">
    <property type="term" value="F:endonuclease activity"/>
    <property type="evidence" value="ECO:0007669"/>
    <property type="project" value="UniProtKB-KW"/>
</dbReference>
<protein>
    <recommendedName>
        <fullName evidence="2">CRISPR system single-strand-specific deoxyribonuclease Cas10/Csm1 (subtype III-A)</fullName>
    </recommendedName>
    <alternativeName>
        <fullName evidence="11">Cyclic oligoadenylate synthase</fullName>
    </alternativeName>
</protein>
<dbReference type="InterPro" id="IPR013408">
    <property type="entry name" value="Cas10/Csm1"/>
</dbReference>
<evidence type="ECO:0000256" key="4">
    <source>
        <dbReference type="ARBA" id="ARBA00022722"/>
    </source>
</evidence>
<evidence type="ECO:0000256" key="10">
    <source>
        <dbReference type="ARBA" id="ARBA00023118"/>
    </source>
</evidence>
<proteinExistence type="inferred from homology"/>
<dbReference type="eggNOG" id="COG1353">
    <property type="taxonomic scope" value="Bacteria"/>
</dbReference>
<keyword evidence="3" id="KW-0808">Transferase</keyword>
<accession>H6L657</accession>
<dbReference type="EMBL" id="CP002831">
    <property type="protein sequence ID" value="AFC22958.1"/>
    <property type="molecule type" value="Genomic_DNA"/>
</dbReference>
<dbReference type="PANTHER" id="PTHR36528">
    <property type="entry name" value="CRISPR SYSTEM SINGLE-STRAND-SPECIFIC DEOXYRIBONUCLEASE CAS10/CSM1 (SUBTYPE III-A)"/>
    <property type="match status" value="1"/>
</dbReference>
<evidence type="ECO:0000256" key="7">
    <source>
        <dbReference type="ARBA" id="ARBA00022801"/>
    </source>
</evidence>
<dbReference type="GO" id="GO:0051607">
    <property type="term" value="P:defense response to virus"/>
    <property type="evidence" value="ECO:0007669"/>
    <property type="project" value="UniProtKB-KW"/>
</dbReference>
<feature type="domain" description="GGDEF" evidence="12">
    <location>
        <begin position="581"/>
        <end position="746"/>
    </location>
</feature>
<evidence type="ECO:0000256" key="9">
    <source>
        <dbReference type="ARBA" id="ARBA00022840"/>
    </source>
</evidence>
<evidence type="ECO:0000256" key="1">
    <source>
        <dbReference type="ARBA" id="ARBA00005700"/>
    </source>
</evidence>
<dbReference type="GO" id="GO:0016740">
    <property type="term" value="F:transferase activity"/>
    <property type="evidence" value="ECO:0007669"/>
    <property type="project" value="UniProtKB-KW"/>
</dbReference>
<dbReference type="InterPro" id="IPR041062">
    <property type="entry name" value="Csm1_B"/>
</dbReference>
<evidence type="ECO:0000259" key="12">
    <source>
        <dbReference type="PROSITE" id="PS50887"/>
    </source>
</evidence>
<evidence type="ECO:0000256" key="8">
    <source>
        <dbReference type="ARBA" id="ARBA00022839"/>
    </source>
</evidence>
<evidence type="ECO:0000256" key="2">
    <source>
        <dbReference type="ARBA" id="ARBA00014333"/>
    </source>
</evidence>
<dbReference type="HOGENOM" id="CLU_017487_0_0_10"/>
<dbReference type="InterPro" id="IPR052117">
    <property type="entry name" value="Cas10/Csm1_subtype-III-A"/>
</dbReference>
<dbReference type="Gene3D" id="3.30.70.270">
    <property type="match status" value="1"/>
</dbReference>
<dbReference type="Pfam" id="PF18211">
    <property type="entry name" value="Csm1_B"/>
    <property type="match status" value="1"/>
</dbReference>
<keyword evidence="8" id="KW-0269">Exonuclease</keyword>
<keyword evidence="7" id="KW-0378">Hydrolase</keyword>
<dbReference type="KEGG" id="sgn:SGRA_0217"/>
<organism evidence="13 14">
    <name type="scientific">Saprospira grandis (strain Lewin)</name>
    <dbReference type="NCBI Taxonomy" id="984262"/>
    <lineage>
        <taxon>Bacteria</taxon>
        <taxon>Pseudomonadati</taxon>
        <taxon>Bacteroidota</taxon>
        <taxon>Saprospiria</taxon>
        <taxon>Saprospirales</taxon>
        <taxon>Saprospiraceae</taxon>
        <taxon>Saprospira</taxon>
    </lineage>
</organism>
<name>H6L657_SAPGL</name>
<dbReference type="Pfam" id="PF22335">
    <property type="entry name" value="Cas10-Cmr2_palm2"/>
    <property type="match status" value="1"/>
</dbReference>
<dbReference type="NCBIfam" id="TIGR02578">
    <property type="entry name" value="cas_TM1811_Csm1"/>
    <property type="match status" value="1"/>
</dbReference>